<dbReference type="InterPro" id="IPR003439">
    <property type="entry name" value="ABC_transporter-like_ATP-bd"/>
</dbReference>
<dbReference type="AlphaFoldDB" id="A0A5B9P6H0"/>
<evidence type="ECO:0000256" key="3">
    <source>
        <dbReference type="ARBA" id="ARBA00022840"/>
    </source>
</evidence>
<keyword evidence="2" id="KW-0547">Nucleotide-binding</keyword>
<dbReference type="EMBL" id="CP042912">
    <property type="protein sequence ID" value="QEG22187.1"/>
    <property type="molecule type" value="Genomic_DNA"/>
</dbReference>
<dbReference type="InterPro" id="IPR003593">
    <property type="entry name" value="AAA+_ATPase"/>
</dbReference>
<dbReference type="KEGG" id="mff:MFFC18_20480"/>
<dbReference type="PROSITE" id="PS50893">
    <property type="entry name" value="ABC_TRANSPORTER_2"/>
    <property type="match status" value="1"/>
</dbReference>
<dbReference type="Gene3D" id="3.40.50.300">
    <property type="entry name" value="P-loop containing nucleotide triphosphate hydrolases"/>
    <property type="match status" value="1"/>
</dbReference>
<dbReference type="PANTHER" id="PTHR42939">
    <property type="entry name" value="ABC TRANSPORTER ATP-BINDING PROTEIN ALBC-RELATED"/>
    <property type="match status" value="1"/>
</dbReference>
<keyword evidence="7" id="KW-1185">Reference proteome</keyword>
<evidence type="ECO:0000259" key="5">
    <source>
        <dbReference type="PROSITE" id="PS50893"/>
    </source>
</evidence>
<evidence type="ECO:0000256" key="4">
    <source>
        <dbReference type="SAM" id="MobiDB-lite"/>
    </source>
</evidence>
<accession>A0A5B9P6H0</accession>
<keyword evidence="6" id="KW-0378">Hydrolase</keyword>
<dbReference type="PANTHER" id="PTHR42939:SF1">
    <property type="entry name" value="ABC TRANSPORTER ATP-BINDING PROTEIN ALBC-RELATED"/>
    <property type="match status" value="1"/>
</dbReference>
<dbReference type="GO" id="GO:0005524">
    <property type="term" value="F:ATP binding"/>
    <property type="evidence" value="ECO:0007669"/>
    <property type="project" value="UniProtKB-KW"/>
</dbReference>
<dbReference type="CDD" id="cd03230">
    <property type="entry name" value="ABC_DR_subfamily_A"/>
    <property type="match status" value="1"/>
</dbReference>
<reference evidence="6 7" key="1">
    <citation type="submission" date="2019-08" db="EMBL/GenBank/DDBJ databases">
        <title>Deep-cultivation of Planctomycetes and their phenomic and genomic characterization uncovers novel biology.</title>
        <authorList>
            <person name="Wiegand S."/>
            <person name="Jogler M."/>
            <person name="Boedeker C."/>
            <person name="Pinto D."/>
            <person name="Vollmers J."/>
            <person name="Rivas-Marin E."/>
            <person name="Kohn T."/>
            <person name="Peeters S.H."/>
            <person name="Heuer A."/>
            <person name="Rast P."/>
            <person name="Oberbeckmann S."/>
            <person name="Bunk B."/>
            <person name="Jeske O."/>
            <person name="Meyerdierks A."/>
            <person name="Storesund J.E."/>
            <person name="Kallscheuer N."/>
            <person name="Luecker S."/>
            <person name="Lage O.M."/>
            <person name="Pohl T."/>
            <person name="Merkel B.J."/>
            <person name="Hornburger P."/>
            <person name="Mueller R.-W."/>
            <person name="Bruemmer F."/>
            <person name="Labrenz M."/>
            <person name="Spormann A.M."/>
            <person name="Op den Camp H."/>
            <person name="Overmann J."/>
            <person name="Amann R."/>
            <person name="Jetten M.S.M."/>
            <person name="Mascher T."/>
            <person name="Medema M.H."/>
            <person name="Devos D.P."/>
            <person name="Kaster A.-K."/>
            <person name="Ovreas L."/>
            <person name="Rohde M."/>
            <person name="Galperin M.Y."/>
            <person name="Jogler C."/>
        </authorList>
    </citation>
    <scope>NUCLEOTIDE SEQUENCE [LARGE SCALE GENOMIC DNA]</scope>
    <source>
        <strain evidence="6 7">FC18</strain>
    </source>
</reference>
<proteinExistence type="predicted"/>
<keyword evidence="3 6" id="KW-0067">ATP-binding</keyword>
<protein>
    <submittedName>
        <fullName evidence="6">Putative ABC transporter ATP-binding protein YxlF</fullName>
        <ecNumber evidence="6">3.6.3.-</ecNumber>
    </submittedName>
</protein>
<dbReference type="InterPro" id="IPR051782">
    <property type="entry name" value="ABC_Transporter_VariousFunc"/>
</dbReference>
<keyword evidence="1" id="KW-0813">Transport</keyword>
<feature type="region of interest" description="Disordered" evidence="4">
    <location>
        <begin position="297"/>
        <end position="320"/>
    </location>
</feature>
<dbReference type="InterPro" id="IPR027417">
    <property type="entry name" value="P-loop_NTPase"/>
</dbReference>
<name>A0A5B9P6H0_9BACT</name>
<dbReference type="EC" id="3.6.3.-" evidence="6"/>
<gene>
    <name evidence="6" type="primary">yxlF_2</name>
    <name evidence="6" type="ORF">MFFC18_20480</name>
</gene>
<evidence type="ECO:0000313" key="7">
    <source>
        <dbReference type="Proteomes" id="UP000322214"/>
    </source>
</evidence>
<dbReference type="STRING" id="980251.GCA_001642875_03535"/>
<dbReference type="Proteomes" id="UP000322214">
    <property type="component" value="Chromosome"/>
</dbReference>
<evidence type="ECO:0000256" key="1">
    <source>
        <dbReference type="ARBA" id="ARBA00022448"/>
    </source>
</evidence>
<sequence>MAMVELRDVSKRYRTVRAMENVSFRIPPGVVFALLGENGAGKTTTIRSMLGLEQPDSGTVRVLAMDPRKDGIEIRRKIGCVPDAPKLYDWMKVSEIAWFAGGFYPEGYVAEFERLAAEFELPMNVKIKTLSKGGKAKVSLALAMAHTPELLILDEPTSGLDTLVRRKFLESMVDVASAGRTVFLSSHQIPEVERVADYVAIMNEGKIRVCEKLETLKAEIEQWVVTLENPECSLPPCDSFLLTHEGIGQRRQQLTVRSPEPNALWALRDTEGVLQVDVHTPSLEEIFVAYLKSGKNDWRSEQNSLPRDVPVSDASEEAKS</sequence>
<dbReference type="SMART" id="SM00382">
    <property type="entry name" value="AAA"/>
    <property type="match status" value="1"/>
</dbReference>
<evidence type="ECO:0000256" key="2">
    <source>
        <dbReference type="ARBA" id="ARBA00022741"/>
    </source>
</evidence>
<organism evidence="6 7">
    <name type="scientific">Mariniblastus fucicola</name>
    <dbReference type="NCBI Taxonomy" id="980251"/>
    <lineage>
        <taxon>Bacteria</taxon>
        <taxon>Pseudomonadati</taxon>
        <taxon>Planctomycetota</taxon>
        <taxon>Planctomycetia</taxon>
        <taxon>Pirellulales</taxon>
        <taxon>Pirellulaceae</taxon>
        <taxon>Mariniblastus</taxon>
    </lineage>
</organism>
<feature type="domain" description="ABC transporter" evidence="5">
    <location>
        <begin position="4"/>
        <end position="229"/>
    </location>
</feature>
<evidence type="ECO:0000313" key="6">
    <source>
        <dbReference type="EMBL" id="QEG22187.1"/>
    </source>
</evidence>
<dbReference type="SUPFAM" id="SSF52540">
    <property type="entry name" value="P-loop containing nucleoside triphosphate hydrolases"/>
    <property type="match status" value="1"/>
</dbReference>
<dbReference type="Pfam" id="PF00005">
    <property type="entry name" value="ABC_tran"/>
    <property type="match status" value="1"/>
</dbReference>
<dbReference type="GO" id="GO:0016887">
    <property type="term" value="F:ATP hydrolysis activity"/>
    <property type="evidence" value="ECO:0007669"/>
    <property type="project" value="InterPro"/>
</dbReference>
<dbReference type="OrthoDB" id="9795548at2"/>